<dbReference type="PANTHER" id="PTHR22931">
    <property type="entry name" value="PHOSPHOENOLPYRUVATE DIKINASE-RELATED"/>
    <property type="match status" value="1"/>
</dbReference>
<feature type="domain" description="Pyruvate phosphate dikinase AMP/ATP-binding" evidence="2">
    <location>
        <begin position="70"/>
        <end position="287"/>
    </location>
</feature>
<sequence length="518" mass="56583">MSTPPTYVYAFAEGSREMAGLLGGKGAGLAEMTRLGLPVPPGFTVTTEACKVYLATGEEPLALGIEEARALAGLERAMGRTLGAPDDPLLVSVRSGARFSMPGMMETILDIGLNDESVAGLAKASGQERFAWDSYRRLVQMFGRTVLGVDGDLFEQAIAAHKARRGTRDDHDLDARELALITEEFKVIIRRETGDDFPQDPVEQLQRAIRAVFDSWNGERARVYRHREHIPDDLGTAVNVQAMVFGNLGPDSGTGVAFTRDPATGARGMYGDYLPDAQGEDVVSGVRDAVPLSELKILDPRSYVELGDHLRTLENHYRDLCDVEFTVERGRLWILQTRVGKRTAEAAFRIAHDLREEKTITADEALARVDGAELTRLMFPRFDTTPADVPLALEGLSVVPLGQLQVPVDLPAHGDRHPQQGAHRRMSWREARCEGVGGDVVDPQGFGVVNQLPQEPSALRLPDLCQVGPLPLAEADRDARTGPCTARSRRRERRSGHRHVPLRCSRSGAAPRAVPVSG</sequence>
<dbReference type="Gene3D" id="1.10.189.10">
    <property type="entry name" value="Pyruvate Phosphate Dikinase, domain 2"/>
    <property type="match status" value="1"/>
</dbReference>
<gene>
    <name evidence="3" type="primary">ppdK2</name>
    <name evidence="3" type="ORF">S1361_31945</name>
</gene>
<protein>
    <submittedName>
        <fullName evidence="3">Pyruvate, phosphate dikinase</fullName>
        <ecNumber evidence="3">2.7.9.1</ecNumber>
    </submittedName>
</protein>
<keyword evidence="3" id="KW-0808">Transferase</keyword>
<name>A0ABX7TYX8_STRCY</name>
<feature type="compositionally biased region" description="Basic residues" evidence="1">
    <location>
        <begin position="487"/>
        <end position="501"/>
    </location>
</feature>
<dbReference type="Gene3D" id="3.30.470.20">
    <property type="entry name" value="ATP-grasp fold, B domain"/>
    <property type="match status" value="1"/>
</dbReference>
<feature type="domain" description="Pyruvate phosphate dikinase AMP/ATP-binding" evidence="2">
    <location>
        <begin position="21"/>
        <end position="57"/>
    </location>
</feature>
<feature type="region of interest" description="Disordered" evidence="1">
    <location>
        <begin position="475"/>
        <end position="518"/>
    </location>
</feature>
<dbReference type="InterPro" id="IPR013815">
    <property type="entry name" value="ATP_grasp_subdomain_1"/>
</dbReference>
<dbReference type="Pfam" id="PF01326">
    <property type="entry name" value="PPDK_N"/>
    <property type="match status" value="3"/>
</dbReference>
<dbReference type="EC" id="2.7.9.1" evidence="3"/>
<dbReference type="InterPro" id="IPR002192">
    <property type="entry name" value="PPDK_AMP/ATP-bd"/>
</dbReference>
<dbReference type="Gene3D" id="1.20.80.30">
    <property type="match status" value="1"/>
</dbReference>
<accession>A0ABX7TYX8</accession>
<evidence type="ECO:0000313" key="3">
    <source>
        <dbReference type="EMBL" id="QTE01988.1"/>
    </source>
</evidence>
<evidence type="ECO:0000259" key="2">
    <source>
        <dbReference type="Pfam" id="PF01326"/>
    </source>
</evidence>
<dbReference type="SUPFAM" id="SSF56059">
    <property type="entry name" value="Glutathione synthetase ATP-binding domain-like"/>
    <property type="match status" value="1"/>
</dbReference>
<keyword evidence="4" id="KW-1185">Reference proteome</keyword>
<feature type="domain" description="Pyruvate phosphate dikinase AMP/ATP-binding" evidence="2">
    <location>
        <begin position="301"/>
        <end position="357"/>
    </location>
</feature>
<dbReference type="Gene3D" id="3.30.1490.20">
    <property type="entry name" value="ATP-grasp fold, A domain"/>
    <property type="match status" value="1"/>
</dbReference>
<dbReference type="EMBL" id="CP071839">
    <property type="protein sequence ID" value="QTE01988.1"/>
    <property type="molecule type" value="Genomic_DNA"/>
</dbReference>
<proteinExistence type="predicted"/>
<evidence type="ECO:0000256" key="1">
    <source>
        <dbReference type="SAM" id="MobiDB-lite"/>
    </source>
</evidence>
<keyword evidence="3" id="KW-0670">Pyruvate</keyword>
<dbReference type="GO" id="GO:0050242">
    <property type="term" value="F:pyruvate, phosphate dikinase activity"/>
    <property type="evidence" value="ECO:0007669"/>
    <property type="project" value="UniProtKB-EC"/>
</dbReference>
<reference evidence="3 4" key="1">
    <citation type="submission" date="2021-03" db="EMBL/GenBank/DDBJ databases">
        <title>Complete genome sequence of Streptomyces cyanogenus S136, producer of anticancer angucycline landomycin A.</title>
        <authorList>
            <person name="Hrab P."/>
            <person name="Ruckert C."/>
            <person name="Busche T."/>
            <person name="Ostash I."/>
            <person name="Kalinowski J."/>
            <person name="Fedorenko V."/>
            <person name="Yushchuk O."/>
            <person name="Ostash B."/>
        </authorList>
    </citation>
    <scope>NUCLEOTIDE SEQUENCE [LARGE SCALE GENOMIC DNA]</scope>
    <source>
        <strain evidence="3 4">S136</strain>
    </source>
</reference>
<evidence type="ECO:0000313" key="4">
    <source>
        <dbReference type="Proteomes" id="UP000663908"/>
    </source>
</evidence>
<dbReference type="PANTHER" id="PTHR22931:SF9">
    <property type="entry name" value="PYRUVATE, PHOSPHATE DIKINASE 1, CHLOROPLASTIC"/>
    <property type="match status" value="1"/>
</dbReference>
<dbReference type="InterPro" id="IPR010121">
    <property type="entry name" value="Pyruvate_phosphate_dikinase"/>
</dbReference>
<dbReference type="Proteomes" id="UP000663908">
    <property type="component" value="Chromosome"/>
</dbReference>
<organism evidence="3 4">
    <name type="scientific">Streptomyces cyanogenus</name>
    <dbReference type="NCBI Taxonomy" id="80860"/>
    <lineage>
        <taxon>Bacteria</taxon>
        <taxon>Bacillati</taxon>
        <taxon>Actinomycetota</taxon>
        <taxon>Actinomycetes</taxon>
        <taxon>Kitasatosporales</taxon>
        <taxon>Streptomycetaceae</taxon>
        <taxon>Streptomyces</taxon>
    </lineage>
</organism>